<feature type="non-terminal residue" evidence="1">
    <location>
        <position position="115"/>
    </location>
</feature>
<evidence type="ECO:0000313" key="2">
    <source>
        <dbReference type="Proteomes" id="UP000749646"/>
    </source>
</evidence>
<dbReference type="AlphaFoldDB" id="A0A9P6MFQ8"/>
<dbReference type="Gene3D" id="2.130.10.10">
    <property type="entry name" value="YVTN repeat-like/Quinoprotein amine dehydrogenase"/>
    <property type="match status" value="1"/>
</dbReference>
<proteinExistence type="predicted"/>
<sequence length="115" mass="13100">TSSYPKAIKTIRLPLPVDSLDVHEHRLAVASGETYWVFDLRNLDSFSIRRSPLERRLRVLKLMPTESGYTEHLSDGADTAWDQFSKQKLRTVVPRNLENPVSALAYSPSGSRSDW</sequence>
<dbReference type="EMBL" id="JAAAHW010001024">
    <property type="protein sequence ID" value="KAF9997299.1"/>
    <property type="molecule type" value="Genomic_DNA"/>
</dbReference>
<organism evidence="1 2">
    <name type="scientific">Modicella reniformis</name>
    <dbReference type="NCBI Taxonomy" id="1440133"/>
    <lineage>
        <taxon>Eukaryota</taxon>
        <taxon>Fungi</taxon>
        <taxon>Fungi incertae sedis</taxon>
        <taxon>Mucoromycota</taxon>
        <taxon>Mortierellomycotina</taxon>
        <taxon>Mortierellomycetes</taxon>
        <taxon>Mortierellales</taxon>
        <taxon>Mortierellaceae</taxon>
        <taxon>Modicella</taxon>
    </lineage>
</organism>
<accession>A0A9P6MFQ8</accession>
<protein>
    <submittedName>
        <fullName evidence="1">Uncharacterized protein</fullName>
    </submittedName>
</protein>
<dbReference type="InterPro" id="IPR015943">
    <property type="entry name" value="WD40/YVTN_repeat-like_dom_sf"/>
</dbReference>
<dbReference type="Proteomes" id="UP000749646">
    <property type="component" value="Unassembled WGS sequence"/>
</dbReference>
<comment type="caution">
    <text evidence="1">The sequence shown here is derived from an EMBL/GenBank/DDBJ whole genome shotgun (WGS) entry which is preliminary data.</text>
</comment>
<reference evidence="1" key="1">
    <citation type="journal article" date="2020" name="Fungal Divers.">
        <title>Resolving the Mortierellaceae phylogeny through synthesis of multi-gene phylogenetics and phylogenomics.</title>
        <authorList>
            <person name="Vandepol N."/>
            <person name="Liber J."/>
            <person name="Desiro A."/>
            <person name="Na H."/>
            <person name="Kennedy M."/>
            <person name="Barry K."/>
            <person name="Grigoriev I.V."/>
            <person name="Miller A.N."/>
            <person name="O'Donnell K."/>
            <person name="Stajich J.E."/>
            <person name="Bonito G."/>
        </authorList>
    </citation>
    <scope>NUCLEOTIDE SEQUENCE</scope>
    <source>
        <strain evidence="1">MES-2147</strain>
    </source>
</reference>
<name>A0A9P6MFQ8_9FUNG</name>
<evidence type="ECO:0000313" key="1">
    <source>
        <dbReference type="EMBL" id="KAF9997299.1"/>
    </source>
</evidence>
<keyword evidence="2" id="KW-1185">Reference proteome</keyword>
<gene>
    <name evidence="1" type="ORF">BGZ65_007119</name>
</gene>